<dbReference type="InterPro" id="IPR036388">
    <property type="entry name" value="WH-like_DNA-bd_sf"/>
</dbReference>
<dbReference type="Gene3D" id="1.10.10.10">
    <property type="entry name" value="Winged helix-like DNA-binding domain superfamily/Winged helix DNA-binding domain"/>
    <property type="match status" value="1"/>
</dbReference>
<dbReference type="SMART" id="SM00347">
    <property type="entry name" value="HTH_MARR"/>
    <property type="match status" value="1"/>
</dbReference>
<gene>
    <name evidence="2" type="ORF">ACFFK8_01785</name>
</gene>
<name>A0ABV5ZK04_9BACT</name>
<dbReference type="SUPFAM" id="SSF46785">
    <property type="entry name" value="Winged helix' DNA-binding domain"/>
    <property type="match status" value="1"/>
</dbReference>
<dbReference type="EMBL" id="JBHLZF010000001">
    <property type="protein sequence ID" value="MFB9896586.1"/>
    <property type="molecule type" value="Genomic_DNA"/>
</dbReference>
<dbReference type="PANTHER" id="PTHR33164:SF43">
    <property type="entry name" value="HTH-TYPE TRANSCRIPTIONAL REPRESSOR YETL"/>
    <property type="match status" value="1"/>
</dbReference>
<evidence type="ECO:0000313" key="3">
    <source>
        <dbReference type="Proteomes" id="UP001589688"/>
    </source>
</evidence>
<proteinExistence type="predicted"/>
<accession>A0ABV5ZK04</accession>
<reference evidence="2 3" key="1">
    <citation type="submission" date="2024-09" db="EMBL/GenBank/DDBJ databases">
        <authorList>
            <person name="Sun Q."/>
            <person name="Mori K."/>
        </authorList>
    </citation>
    <scope>NUCLEOTIDE SEQUENCE [LARGE SCALE GENOMIC DNA]</scope>
    <source>
        <strain evidence="2 3">ATCC 51272</strain>
    </source>
</reference>
<comment type="caution">
    <text evidence="2">The sequence shown here is derived from an EMBL/GenBank/DDBJ whole genome shotgun (WGS) entry which is preliminary data.</text>
</comment>
<evidence type="ECO:0000313" key="2">
    <source>
        <dbReference type="EMBL" id="MFB9896586.1"/>
    </source>
</evidence>
<sequence>MDNGCICKIRDIYRAITHFELQLQRATGLNINEAMLLCLLSDGETRLAGRIADELGLTRSNASKVIASLERHGLILRQTCQEDSRCQLFHIGPRGLEKLERIHCDDLQMPPELRAL</sequence>
<dbReference type="InterPro" id="IPR000835">
    <property type="entry name" value="HTH_MarR-typ"/>
</dbReference>
<dbReference type="PANTHER" id="PTHR33164">
    <property type="entry name" value="TRANSCRIPTIONAL REGULATOR, MARR FAMILY"/>
    <property type="match status" value="1"/>
</dbReference>
<dbReference type="InterPro" id="IPR036390">
    <property type="entry name" value="WH_DNA-bd_sf"/>
</dbReference>
<organism evidence="2 3">
    <name type="scientific">Hallella seregens ATCC 51272</name>
    <dbReference type="NCBI Taxonomy" id="1336250"/>
    <lineage>
        <taxon>Bacteria</taxon>
        <taxon>Pseudomonadati</taxon>
        <taxon>Bacteroidota</taxon>
        <taxon>Bacteroidia</taxon>
        <taxon>Bacteroidales</taxon>
        <taxon>Prevotellaceae</taxon>
        <taxon>Hallella</taxon>
    </lineage>
</organism>
<dbReference type="Pfam" id="PF12802">
    <property type="entry name" value="MarR_2"/>
    <property type="match status" value="1"/>
</dbReference>
<feature type="domain" description="HTH marR-type" evidence="1">
    <location>
        <begin position="1"/>
        <end position="116"/>
    </location>
</feature>
<protein>
    <submittedName>
        <fullName evidence="2">MarR family winged helix-turn-helix transcriptional regulator</fullName>
    </submittedName>
</protein>
<keyword evidence="3" id="KW-1185">Reference proteome</keyword>
<dbReference type="Proteomes" id="UP001589688">
    <property type="component" value="Unassembled WGS sequence"/>
</dbReference>
<dbReference type="PROSITE" id="PS50995">
    <property type="entry name" value="HTH_MARR_2"/>
    <property type="match status" value="1"/>
</dbReference>
<dbReference type="RefSeq" id="WP_005846418.1">
    <property type="nucleotide sequence ID" value="NZ_JADU01000027.1"/>
</dbReference>
<evidence type="ECO:0000259" key="1">
    <source>
        <dbReference type="PROSITE" id="PS50995"/>
    </source>
</evidence>
<dbReference type="InterPro" id="IPR039422">
    <property type="entry name" value="MarR/SlyA-like"/>
</dbReference>